<sequence length="171" mass="20131">MRIDLTDKERFALAIQYEILDALKPEEGYGKHSESLMSGHKWIYDDIFRLMSENLPDEKARYVLDVLDLYRDLTISFGHLENKSSIEEYEIKFPGFDGNHEAELLNFARDLLNYHMYESVLHDNELDSHSQTTEIYQRMLSKWSELGRPRAPLTKETIQDILAARRYPGNE</sequence>
<dbReference type="Proteomes" id="UP000280188">
    <property type="component" value="Chromosome"/>
</dbReference>
<protein>
    <submittedName>
        <fullName evidence="1">Uncharacterized protein</fullName>
    </submittedName>
</protein>
<dbReference type="InterPro" id="IPR023146">
    <property type="entry name" value="YfbU_alpha-helical_sf"/>
</dbReference>
<dbReference type="SUPFAM" id="SSF116960">
    <property type="entry name" value="YfbU-like"/>
    <property type="match status" value="1"/>
</dbReference>
<gene>
    <name evidence="1" type="ORF">AFERRID_01390</name>
</gene>
<dbReference type="Gene3D" id="1.10.3190.10">
    <property type="entry name" value="yfbu gene product, domain 2"/>
    <property type="match status" value="1"/>
</dbReference>
<accession>A0A2Z6IED3</accession>
<evidence type="ECO:0000313" key="2">
    <source>
        <dbReference type="Proteomes" id="UP000280188"/>
    </source>
</evidence>
<dbReference type="Gene3D" id="1.10.287.680">
    <property type="entry name" value="Helix hairpin bin"/>
    <property type="match status" value="1"/>
</dbReference>
<reference evidence="1 2" key="1">
    <citation type="journal article" date="2018" name="Microbiol. Resour. Announc.">
        <title>Complete Genome Sequence of Acidithiobacillus ferridurans JCM 18981.</title>
        <authorList>
            <person name="Miyauchi T."/>
            <person name="Kouzuma A."/>
            <person name="Abe T."/>
            <person name="Watanabe K."/>
        </authorList>
    </citation>
    <scope>NUCLEOTIDE SEQUENCE [LARGE SCALE GENOMIC DNA]</scope>
    <source>
        <strain evidence="2">ATCC 33020 / DSM 29468 / JCM 18981 / 11Fe</strain>
    </source>
</reference>
<dbReference type="InterPro" id="IPR023145">
    <property type="entry name" value="YfbU_helix-hairpin_sf"/>
</dbReference>
<dbReference type="EMBL" id="AP018795">
    <property type="protein sequence ID" value="BBF63921.1"/>
    <property type="molecule type" value="Genomic_DNA"/>
</dbReference>
<proteinExistence type="predicted"/>
<dbReference type="Pfam" id="PF03887">
    <property type="entry name" value="YfbU"/>
    <property type="match status" value="1"/>
</dbReference>
<evidence type="ECO:0000313" key="1">
    <source>
        <dbReference type="EMBL" id="BBF63921.1"/>
    </source>
</evidence>
<dbReference type="InterPro" id="IPR005587">
    <property type="entry name" value="UPF0304_YfbU"/>
</dbReference>
<organism evidence="1 2">
    <name type="scientific">Acidithiobacillus ferridurans</name>
    <dbReference type="NCBI Taxonomy" id="1232575"/>
    <lineage>
        <taxon>Bacteria</taxon>
        <taxon>Pseudomonadati</taxon>
        <taxon>Pseudomonadota</taxon>
        <taxon>Acidithiobacillia</taxon>
        <taxon>Acidithiobacillales</taxon>
        <taxon>Acidithiobacillaceae</taxon>
        <taxon>Acidithiobacillus</taxon>
    </lineage>
</organism>
<keyword evidence="2" id="KW-1185">Reference proteome</keyword>
<name>A0A2Z6IED3_ACIFI</name>
<dbReference type="KEGG" id="afj:AFERRID_01390"/>
<dbReference type="RefSeq" id="WP_126604162.1">
    <property type="nucleotide sequence ID" value="NZ_AP018795.1"/>
</dbReference>
<dbReference type="AlphaFoldDB" id="A0A2Z6IED3"/>